<organism evidence="1 2">
    <name type="scientific">Streptomyces flavofungini</name>
    <dbReference type="NCBI Taxonomy" id="68200"/>
    <lineage>
        <taxon>Bacteria</taxon>
        <taxon>Bacillati</taxon>
        <taxon>Actinomycetota</taxon>
        <taxon>Actinomycetes</taxon>
        <taxon>Kitasatosporales</taxon>
        <taxon>Streptomycetaceae</taxon>
        <taxon>Streptomyces</taxon>
    </lineage>
</organism>
<accession>A0ABS0XBX1</accession>
<reference evidence="1 2" key="1">
    <citation type="submission" date="2020-12" db="EMBL/GenBank/DDBJ databases">
        <title>Streptomyces typhae sp. nov., a novel endophytic actinomycete isolated from the root of cattail pollen (Typha angustifolia L.).</title>
        <authorList>
            <person name="Peng C."/>
            <person name="Liu C."/>
        </authorList>
    </citation>
    <scope>NUCLEOTIDE SEQUENCE [LARGE SCALE GENOMIC DNA]</scope>
    <source>
        <strain evidence="1 2">JCM 4753</strain>
    </source>
</reference>
<evidence type="ECO:0000313" key="2">
    <source>
        <dbReference type="Proteomes" id="UP000634780"/>
    </source>
</evidence>
<dbReference type="Pfam" id="PF01804">
    <property type="entry name" value="Penicil_amidase"/>
    <property type="match status" value="1"/>
</dbReference>
<dbReference type="EMBL" id="JAEKOZ010000018">
    <property type="protein sequence ID" value="MBJ3810654.1"/>
    <property type="molecule type" value="Genomic_DNA"/>
</dbReference>
<protein>
    <submittedName>
        <fullName evidence="1">Penicillin acylase family protein</fullName>
    </submittedName>
</protein>
<evidence type="ECO:0000313" key="1">
    <source>
        <dbReference type="EMBL" id="MBJ3810654.1"/>
    </source>
</evidence>
<dbReference type="InterPro" id="IPR029055">
    <property type="entry name" value="Ntn_hydrolases_N"/>
</dbReference>
<dbReference type="InterPro" id="IPR043147">
    <property type="entry name" value="Penicillin_amidase_A-knob"/>
</dbReference>
<gene>
    <name evidence="1" type="ORF">JGB26_26735</name>
</gene>
<dbReference type="RefSeq" id="WP_198897894.1">
    <property type="nucleotide sequence ID" value="NZ_JAEKOZ010000018.1"/>
</dbReference>
<keyword evidence="2" id="KW-1185">Reference proteome</keyword>
<dbReference type="SUPFAM" id="SSF56235">
    <property type="entry name" value="N-terminal nucleophile aminohydrolases (Ntn hydrolases)"/>
    <property type="match status" value="1"/>
</dbReference>
<comment type="caution">
    <text evidence="1">The sequence shown here is derived from an EMBL/GenBank/DDBJ whole genome shotgun (WGS) entry which is preliminary data.</text>
</comment>
<proteinExistence type="predicted"/>
<dbReference type="Proteomes" id="UP000634780">
    <property type="component" value="Unassembled WGS sequence"/>
</dbReference>
<feature type="non-terminal residue" evidence="1">
    <location>
        <position position="1"/>
    </location>
</feature>
<name>A0ABS0XBX1_9ACTN</name>
<dbReference type="Gene3D" id="1.10.1400.10">
    <property type="match status" value="1"/>
</dbReference>
<dbReference type="InterPro" id="IPR002692">
    <property type="entry name" value="S45"/>
</dbReference>
<sequence length="101" mass="10810">AADAARACAALPPGAARTTDGKAVDVGEACRVIKSWDRTMDTSSRGALLFDRFWRVLTAKVPKAQLWKVSFSAAGPVRAPNTHRCASSRHEGLKKVVGFSQ</sequence>